<organism evidence="2 3">
    <name type="scientific">Lentithecium fluviatile CBS 122367</name>
    <dbReference type="NCBI Taxonomy" id="1168545"/>
    <lineage>
        <taxon>Eukaryota</taxon>
        <taxon>Fungi</taxon>
        <taxon>Dikarya</taxon>
        <taxon>Ascomycota</taxon>
        <taxon>Pezizomycotina</taxon>
        <taxon>Dothideomycetes</taxon>
        <taxon>Pleosporomycetidae</taxon>
        <taxon>Pleosporales</taxon>
        <taxon>Massarineae</taxon>
        <taxon>Lentitheciaceae</taxon>
        <taxon>Lentithecium</taxon>
    </lineage>
</organism>
<dbReference type="AlphaFoldDB" id="A0A6G1JC75"/>
<feature type="non-terminal residue" evidence="2">
    <location>
        <position position="368"/>
    </location>
</feature>
<evidence type="ECO:0000256" key="1">
    <source>
        <dbReference type="SAM" id="Phobius"/>
    </source>
</evidence>
<dbReference type="Gene3D" id="1.20.58.340">
    <property type="entry name" value="Magnesium transport protein CorA, transmembrane region"/>
    <property type="match status" value="1"/>
</dbReference>
<protein>
    <recommendedName>
        <fullName evidence="4">Cora-domain-containing protein</fullName>
    </recommendedName>
</protein>
<name>A0A6G1JC75_9PLEO</name>
<keyword evidence="1" id="KW-1133">Transmembrane helix</keyword>
<evidence type="ECO:0008006" key="4">
    <source>
        <dbReference type="Google" id="ProtNLM"/>
    </source>
</evidence>
<reference evidence="2" key="1">
    <citation type="journal article" date="2020" name="Stud. Mycol.">
        <title>101 Dothideomycetes genomes: a test case for predicting lifestyles and emergence of pathogens.</title>
        <authorList>
            <person name="Haridas S."/>
            <person name="Albert R."/>
            <person name="Binder M."/>
            <person name="Bloem J."/>
            <person name="Labutti K."/>
            <person name="Salamov A."/>
            <person name="Andreopoulos B."/>
            <person name="Baker S."/>
            <person name="Barry K."/>
            <person name="Bills G."/>
            <person name="Bluhm B."/>
            <person name="Cannon C."/>
            <person name="Castanera R."/>
            <person name="Culley D."/>
            <person name="Daum C."/>
            <person name="Ezra D."/>
            <person name="Gonzalez J."/>
            <person name="Henrissat B."/>
            <person name="Kuo A."/>
            <person name="Liang C."/>
            <person name="Lipzen A."/>
            <person name="Lutzoni F."/>
            <person name="Magnuson J."/>
            <person name="Mondo S."/>
            <person name="Nolan M."/>
            <person name="Ohm R."/>
            <person name="Pangilinan J."/>
            <person name="Park H.-J."/>
            <person name="Ramirez L."/>
            <person name="Alfaro M."/>
            <person name="Sun H."/>
            <person name="Tritt A."/>
            <person name="Yoshinaga Y."/>
            <person name="Zwiers L.-H."/>
            <person name="Turgeon B."/>
            <person name="Goodwin S."/>
            <person name="Spatafora J."/>
            <person name="Crous P."/>
            <person name="Grigoriev I."/>
        </authorList>
    </citation>
    <scope>NUCLEOTIDE SEQUENCE</scope>
    <source>
        <strain evidence="2">CBS 122367</strain>
    </source>
</reference>
<keyword evidence="1" id="KW-0812">Transmembrane</keyword>
<accession>A0A6G1JC75</accession>
<feature type="non-terminal residue" evidence="2">
    <location>
        <position position="1"/>
    </location>
</feature>
<keyword evidence="1" id="KW-0472">Membrane</keyword>
<proteinExistence type="predicted"/>
<feature type="transmembrane region" description="Helical" evidence="1">
    <location>
        <begin position="310"/>
        <end position="329"/>
    </location>
</feature>
<dbReference type="Proteomes" id="UP000799291">
    <property type="component" value="Unassembled WGS sequence"/>
</dbReference>
<keyword evidence="3" id="KW-1185">Reference proteome</keyword>
<dbReference type="OrthoDB" id="1046782at2759"/>
<sequence length="368" mass="41658">RNIFTDLDLWESEKAHDLESLFRHFDLPDAFVAERLNSVTHSYGVMASEEGTQYLWLHSLCKHIEVETELMGRFRARKIGTKHMLAKGSALRQELRQADYSWQRSAYLCKVESKSLPGDDSGQPSEGVDGVRDKRLTFICFGAPAILEKSFERLGQGGAWKRALCEPTTLFQVVFEALYQQLDSMAWRLSAVFADMEHVSLALVILGVDFLEMHTVAKSVVYLIEGAEAIAMTVENMLASYTLTASSQHSNQALVTIQELRYRRGLFQSTQLRLKSLEKRMSNVINLSFNLIAQHDNRIIQRDSTSMKTIAVATLLFLPTTTVATIFGTQFFDFGDAVDGGPRFRVSHWIWLFAVLSLVITSIVFVIW</sequence>
<feature type="transmembrane region" description="Helical" evidence="1">
    <location>
        <begin position="349"/>
        <end position="367"/>
    </location>
</feature>
<evidence type="ECO:0000313" key="2">
    <source>
        <dbReference type="EMBL" id="KAF2687739.1"/>
    </source>
</evidence>
<gene>
    <name evidence="2" type="ORF">K458DRAFT_257591</name>
</gene>
<dbReference type="EMBL" id="MU005574">
    <property type="protein sequence ID" value="KAF2687739.1"/>
    <property type="molecule type" value="Genomic_DNA"/>
</dbReference>
<evidence type="ECO:0000313" key="3">
    <source>
        <dbReference type="Proteomes" id="UP000799291"/>
    </source>
</evidence>